<sequence>MSFVILALALYMYPSPIDPKPFRFPSPIPKLTGPLEVNQLLQRTKRAFEGSIVGPESFAIDGNGTVYTGTADGKVVAIRNGQLTLVVLSVHTKNKVPLLGSYDYEPLCGRPKGMKVGPDGHLYLVDSYKGLFRINLQNKALETLIPSNIGVNNVPFKFLNGLDISSQGIVYFTDSSLTWDRRNFRYEVLETHNEGRLLQYNISSGQSKCLLSDLYLANGVALAPEEHMLLISEMSVSRIRRYFLTGEKAGTSDVLIDNLPGYPDNIKLNSRGNFYIGMGSVRFQGSSPIGPFLDLVGPYPILKRAIAKITPFVFYNLFLPKHALVIEINTSGDLVGSMHDPCAKVIGAVSEAFETNDTIYIGHFQSTYVGVLEKSSISNTF</sequence>
<feature type="domain" description="Strictosidine synthase conserved region" evidence="4">
    <location>
        <begin position="160"/>
        <end position="246"/>
    </location>
</feature>
<dbReference type="AlphaFoldDB" id="A0ABD3UWK2"/>
<dbReference type="InterPro" id="IPR018119">
    <property type="entry name" value="Strictosidine_synth_cons-reg"/>
</dbReference>
<dbReference type="PANTHER" id="PTHR10426">
    <property type="entry name" value="STRICTOSIDINE SYNTHASE-RELATED"/>
    <property type="match status" value="1"/>
</dbReference>
<dbReference type="Proteomes" id="UP001634394">
    <property type="component" value="Unassembled WGS sequence"/>
</dbReference>
<evidence type="ECO:0000259" key="4">
    <source>
        <dbReference type="Pfam" id="PF03088"/>
    </source>
</evidence>
<organism evidence="5 6">
    <name type="scientific">Sinanodonta woodiana</name>
    <name type="common">Chinese pond mussel</name>
    <name type="synonym">Anodonta woodiana</name>
    <dbReference type="NCBI Taxonomy" id="1069815"/>
    <lineage>
        <taxon>Eukaryota</taxon>
        <taxon>Metazoa</taxon>
        <taxon>Spiralia</taxon>
        <taxon>Lophotrochozoa</taxon>
        <taxon>Mollusca</taxon>
        <taxon>Bivalvia</taxon>
        <taxon>Autobranchia</taxon>
        <taxon>Heteroconchia</taxon>
        <taxon>Palaeoheterodonta</taxon>
        <taxon>Unionida</taxon>
        <taxon>Unionoidea</taxon>
        <taxon>Unionidae</taxon>
        <taxon>Unioninae</taxon>
        <taxon>Sinanodonta</taxon>
    </lineage>
</organism>
<dbReference type="Pfam" id="PF03088">
    <property type="entry name" value="Str_synth"/>
    <property type="match status" value="1"/>
</dbReference>
<feature type="signal peptide" evidence="3">
    <location>
        <begin position="1"/>
        <end position="19"/>
    </location>
</feature>
<comment type="similarity">
    <text evidence="1">Belongs to the strictosidine synthase family.</text>
</comment>
<protein>
    <recommendedName>
        <fullName evidence="4">Strictosidine synthase conserved region domain-containing protein</fullName>
    </recommendedName>
</protein>
<evidence type="ECO:0000256" key="1">
    <source>
        <dbReference type="ARBA" id="ARBA00009191"/>
    </source>
</evidence>
<dbReference type="PANTHER" id="PTHR10426:SF20">
    <property type="entry name" value="ADIPOCYTE PLASMA MEMBRANE-ASSOCIATED PROTEIN"/>
    <property type="match status" value="1"/>
</dbReference>
<feature type="chain" id="PRO_5044786152" description="Strictosidine synthase conserved region domain-containing protein" evidence="3">
    <location>
        <begin position="20"/>
        <end position="381"/>
    </location>
</feature>
<evidence type="ECO:0000313" key="5">
    <source>
        <dbReference type="EMBL" id="KAL3853839.1"/>
    </source>
</evidence>
<dbReference type="SUPFAM" id="SSF63829">
    <property type="entry name" value="Calcium-dependent phosphotriesterase"/>
    <property type="match status" value="1"/>
</dbReference>
<gene>
    <name evidence="5" type="ORF">ACJMK2_017340</name>
</gene>
<keyword evidence="2" id="KW-0325">Glycoprotein</keyword>
<dbReference type="Pfam" id="PF20067">
    <property type="entry name" value="SSL_N"/>
    <property type="match status" value="1"/>
</dbReference>
<keyword evidence="6" id="KW-1185">Reference proteome</keyword>
<dbReference type="EMBL" id="JBJQND010000015">
    <property type="protein sequence ID" value="KAL3853839.1"/>
    <property type="molecule type" value="Genomic_DNA"/>
</dbReference>
<evidence type="ECO:0000313" key="6">
    <source>
        <dbReference type="Proteomes" id="UP001634394"/>
    </source>
</evidence>
<comment type="caution">
    <text evidence="5">The sequence shown here is derived from an EMBL/GenBank/DDBJ whole genome shotgun (WGS) entry which is preliminary data.</text>
</comment>
<dbReference type="Gene3D" id="2.120.10.30">
    <property type="entry name" value="TolB, C-terminal domain"/>
    <property type="match status" value="1"/>
</dbReference>
<accession>A0ABD3UWK2</accession>
<evidence type="ECO:0000256" key="2">
    <source>
        <dbReference type="ARBA" id="ARBA00023180"/>
    </source>
</evidence>
<keyword evidence="3" id="KW-0732">Signal</keyword>
<evidence type="ECO:0000256" key="3">
    <source>
        <dbReference type="SAM" id="SignalP"/>
    </source>
</evidence>
<reference evidence="5 6" key="1">
    <citation type="submission" date="2024-11" db="EMBL/GenBank/DDBJ databases">
        <title>Chromosome-level genome assembly of the freshwater bivalve Anodonta woodiana.</title>
        <authorList>
            <person name="Chen X."/>
        </authorList>
    </citation>
    <scope>NUCLEOTIDE SEQUENCE [LARGE SCALE GENOMIC DNA]</scope>
    <source>
        <strain evidence="5">MN2024</strain>
        <tissue evidence="5">Gills</tissue>
    </source>
</reference>
<name>A0ABD3UWK2_SINWO</name>
<dbReference type="InterPro" id="IPR011042">
    <property type="entry name" value="6-blade_b-propeller_TolB-like"/>
</dbReference>
<proteinExistence type="inferred from homology"/>